<dbReference type="Gene3D" id="3.40.30.10">
    <property type="entry name" value="Glutaredoxin"/>
    <property type="match status" value="1"/>
</dbReference>
<dbReference type="RefSeq" id="WP_188363245.1">
    <property type="nucleotide sequence ID" value="NZ_BMFG01000021.1"/>
</dbReference>
<dbReference type="InterPro" id="IPR012336">
    <property type="entry name" value="Thioredoxin-like_fold"/>
</dbReference>
<gene>
    <name evidence="3" type="ORF">GCM10011343_28060</name>
</gene>
<evidence type="ECO:0000313" key="4">
    <source>
        <dbReference type="Proteomes" id="UP000625735"/>
    </source>
</evidence>
<dbReference type="InterPro" id="IPR050553">
    <property type="entry name" value="Thioredoxin_ResA/DsbE_sf"/>
</dbReference>
<dbReference type="CDD" id="cd02966">
    <property type="entry name" value="TlpA_like_family"/>
    <property type="match status" value="1"/>
</dbReference>
<dbReference type="EMBL" id="BMFG01000021">
    <property type="protein sequence ID" value="GGD36599.1"/>
    <property type="molecule type" value="Genomic_DNA"/>
</dbReference>
<dbReference type="InterPro" id="IPR013766">
    <property type="entry name" value="Thioredoxin_domain"/>
</dbReference>
<accession>A0A916YA66</accession>
<evidence type="ECO:0000259" key="2">
    <source>
        <dbReference type="PROSITE" id="PS51352"/>
    </source>
</evidence>
<dbReference type="AlphaFoldDB" id="A0A916YA66"/>
<dbReference type="Pfam" id="PF13905">
    <property type="entry name" value="Thioredoxin_8"/>
    <property type="match status" value="1"/>
</dbReference>
<dbReference type="SUPFAM" id="SSF52833">
    <property type="entry name" value="Thioredoxin-like"/>
    <property type="match status" value="1"/>
</dbReference>
<evidence type="ECO:0000256" key="1">
    <source>
        <dbReference type="SAM" id="SignalP"/>
    </source>
</evidence>
<feature type="domain" description="Thioredoxin" evidence="2">
    <location>
        <begin position="28"/>
        <end position="161"/>
    </location>
</feature>
<feature type="chain" id="PRO_5037180253" description="Thioredoxin domain-containing protein" evidence="1">
    <location>
        <begin position="20"/>
        <end position="164"/>
    </location>
</feature>
<organism evidence="3 4">
    <name type="scientific">Flavobacterium orientale</name>
    <dbReference type="NCBI Taxonomy" id="1756020"/>
    <lineage>
        <taxon>Bacteria</taxon>
        <taxon>Pseudomonadati</taxon>
        <taxon>Bacteroidota</taxon>
        <taxon>Flavobacteriia</taxon>
        <taxon>Flavobacteriales</taxon>
        <taxon>Flavobacteriaceae</taxon>
        <taxon>Flavobacterium</taxon>
    </lineage>
</organism>
<dbReference type="PANTHER" id="PTHR42852">
    <property type="entry name" value="THIOL:DISULFIDE INTERCHANGE PROTEIN DSBE"/>
    <property type="match status" value="1"/>
</dbReference>
<keyword evidence="4" id="KW-1185">Reference proteome</keyword>
<dbReference type="Proteomes" id="UP000625735">
    <property type="component" value="Unassembled WGS sequence"/>
</dbReference>
<keyword evidence="1" id="KW-0732">Signal</keyword>
<dbReference type="PANTHER" id="PTHR42852:SF13">
    <property type="entry name" value="PROTEIN DIPZ"/>
    <property type="match status" value="1"/>
</dbReference>
<reference evidence="3" key="1">
    <citation type="journal article" date="2014" name="Int. J. Syst. Evol. Microbiol.">
        <title>Complete genome sequence of Corynebacterium casei LMG S-19264T (=DSM 44701T), isolated from a smear-ripened cheese.</title>
        <authorList>
            <consortium name="US DOE Joint Genome Institute (JGI-PGF)"/>
            <person name="Walter F."/>
            <person name="Albersmeier A."/>
            <person name="Kalinowski J."/>
            <person name="Ruckert C."/>
        </authorList>
    </citation>
    <scope>NUCLEOTIDE SEQUENCE</scope>
    <source>
        <strain evidence="3">CGMCC 1.12506</strain>
    </source>
</reference>
<name>A0A916YA66_9FLAO</name>
<comment type="caution">
    <text evidence="3">The sequence shown here is derived from an EMBL/GenBank/DDBJ whole genome shotgun (WGS) entry which is preliminary data.</text>
</comment>
<reference evidence="3" key="2">
    <citation type="submission" date="2020-09" db="EMBL/GenBank/DDBJ databases">
        <authorList>
            <person name="Sun Q."/>
            <person name="Zhou Y."/>
        </authorList>
    </citation>
    <scope>NUCLEOTIDE SEQUENCE</scope>
    <source>
        <strain evidence="3">CGMCC 1.12506</strain>
    </source>
</reference>
<proteinExistence type="predicted"/>
<protein>
    <recommendedName>
        <fullName evidence="2">Thioredoxin domain-containing protein</fullName>
    </recommendedName>
</protein>
<sequence length="164" mass="18890">MKIRIAILLVCFFSLTSLAQNKKLWAKSYIDKKAPELVVEEWISEKPNTEGKFILIDFWATWCAPCKRAIPELNDFQEKFKTDLVIIGISDQTKDVIVNFNAPKIEYFSAIDTKKVLKNLYEVVGIPHCVLIDPKGIVRWEGYPSLEGHELTEKVINDIISKYK</sequence>
<dbReference type="PROSITE" id="PS51352">
    <property type="entry name" value="THIOREDOXIN_2"/>
    <property type="match status" value="1"/>
</dbReference>
<feature type="signal peptide" evidence="1">
    <location>
        <begin position="1"/>
        <end position="19"/>
    </location>
</feature>
<evidence type="ECO:0000313" key="3">
    <source>
        <dbReference type="EMBL" id="GGD36599.1"/>
    </source>
</evidence>
<dbReference type="InterPro" id="IPR036249">
    <property type="entry name" value="Thioredoxin-like_sf"/>
</dbReference>